<feature type="transmembrane region" description="Helical" evidence="1">
    <location>
        <begin position="46"/>
        <end position="63"/>
    </location>
</feature>
<keyword evidence="1" id="KW-0812">Transmembrane</keyword>
<protein>
    <submittedName>
        <fullName evidence="2">Uncharacterized protein</fullName>
    </submittedName>
</protein>
<keyword evidence="1" id="KW-1133">Transmembrane helix</keyword>
<proteinExistence type="predicted"/>
<reference evidence="2" key="1">
    <citation type="submission" date="2020-09" db="EMBL/GenBank/DDBJ databases">
        <title>A novel bacterium of genus Mangrovicoccus, isolated from South China Sea.</title>
        <authorList>
            <person name="Huang H."/>
            <person name="Mo K."/>
            <person name="Hu Y."/>
        </authorList>
    </citation>
    <scope>NUCLEOTIDE SEQUENCE</scope>
    <source>
        <strain evidence="2">HB182678</strain>
    </source>
</reference>
<accession>A0A8J6Z866</accession>
<keyword evidence="1" id="KW-0472">Membrane</keyword>
<sequence>MSGAAETGYSFRPLRFTLSLIGLTVVVASANGALHAAAGFGLPQSAAGILAIVGAVGIEGTLCGRRDGGAPGEALLRRIAVLMALWGAATFTMLGLFGVVVAGGRLTGLPPGLWMSLLSTVAIYGATLLIVGYLLFGAAARRVAAERS</sequence>
<dbReference type="EMBL" id="JACVXA010000055">
    <property type="protein sequence ID" value="MBE3639699.1"/>
    <property type="molecule type" value="Genomic_DNA"/>
</dbReference>
<comment type="caution">
    <text evidence="2">The sequence shown here is derived from an EMBL/GenBank/DDBJ whole genome shotgun (WGS) entry which is preliminary data.</text>
</comment>
<feature type="transmembrane region" description="Helical" evidence="1">
    <location>
        <begin position="75"/>
        <end position="101"/>
    </location>
</feature>
<keyword evidence="3" id="KW-1185">Reference proteome</keyword>
<dbReference type="Proteomes" id="UP000609121">
    <property type="component" value="Unassembled WGS sequence"/>
</dbReference>
<evidence type="ECO:0000256" key="1">
    <source>
        <dbReference type="SAM" id="Phobius"/>
    </source>
</evidence>
<evidence type="ECO:0000313" key="2">
    <source>
        <dbReference type="EMBL" id="MBE3639699.1"/>
    </source>
</evidence>
<evidence type="ECO:0000313" key="3">
    <source>
        <dbReference type="Proteomes" id="UP000609121"/>
    </source>
</evidence>
<dbReference type="RefSeq" id="WP_193184601.1">
    <property type="nucleotide sequence ID" value="NZ_JACVXA010000055.1"/>
</dbReference>
<gene>
    <name evidence="2" type="ORF">ICN82_15970</name>
</gene>
<dbReference type="AlphaFoldDB" id="A0A8J6Z866"/>
<name>A0A8J6Z866_9RHOB</name>
<organism evidence="2 3">
    <name type="scientific">Mangrovicoccus algicola</name>
    <dbReference type="NCBI Taxonomy" id="2771008"/>
    <lineage>
        <taxon>Bacteria</taxon>
        <taxon>Pseudomonadati</taxon>
        <taxon>Pseudomonadota</taxon>
        <taxon>Alphaproteobacteria</taxon>
        <taxon>Rhodobacterales</taxon>
        <taxon>Paracoccaceae</taxon>
        <taxon>Mangrovicoccus</taxon>
    </lineage>
</organism>
<feature type="transmembrane region" description="Helical" evidence="1">
    <location>
        <begin position="113"/>
        <end position="136"/>
    </location>
</feature>